<keyword evidence="2" id="KW-1133">Transmembrane helix</keyword>
<feature type="region of interest" description="Disordered" evidence="1">
    <location>
        <begin position="32"/>
        <end position="85"/>
    </location>
</feature>
<dbReference type="Proteomes" id="UP000054481">
    <property type="component" value="Unassembled WGS sequence"/>
</dbReference>
<keyword evidence="4" id="KW-1185">Reference proteome</keyword>
<accession>A0A0F7ZTR3</accession>
<keyword evidence="2" id="KW-0812">Transmembrane</keyword>
<name>A0A0F7ZTR3_9HYPO</name>
<evidence type="ECO:0000313" key="4">
    <source>
        <dbReference type="Proteomes" id="UP000054481"/>
    </source>
</evidence>
<dbReference type="AlphaFoldDB" id="A0A0F7ZTR3"/>
<evidence type="ECO:0000256" key="2">
    <source>
        <dbReference type="SAM" id="Phobius"/>
    </source>
</evidence>
<sequence length="417" mass="45164">MRGAGSRRVGLICDACAPSRVAAQAPRPRFSGTILGSSSRRPCQLFPPKPSRERWTSTAAAAAPIEPKPVTATPQASLAPHQTIEPQELAKIAEDSRAKFMAVDGIPAPGLTKTALQTCLRAAATLHPQLKRAEVESRASASRLVALGAERSGAKLPIEGKIQDAVNRISHSAYIIIANPNVEMTPEVLELYVQIQAQLGRPESLPSVLEMYASKPKPVVKDGKIQYLGQNPKAAMRAIEVETANLALGTAINARHLDSALGIVEASFRAPAFRRQKLLKHTTAPAIGVASLPFGIYGLSSAYAAYCQNTMDISTATGVGVAGISCYFLAVGSLGLIAKLSHKDEMKRVTWTPGTPLRYRWLRAEERTAMDRIACAWGFKEPWRHGEESGPEWEGLKEYMGYRQMLLDRVEFAQGMN</sequence>
<evidence type="ECO:0000256" key="1">
    <source>
        <dbReference type="SAM" id="MobiDB-lite"/>
    </source>
</evidence>
<reference evidence="3 4" key="1">
    <citation type="journal article" date="2014" name="Genome Biol. Evol.">
        <title>Comparative genomics and transcriptomics analyses reveal divergent lifestyle features of nematode endoparasitic fungus Hirsutella minnesotensis.</title>
        <authorList>
            <person name="Lai Y."/>
            <person name="Liu K."/>
            <person name="Zhang X."/>
            <person name="Zhang X."/>
            <person name="Li K."/>
            <person name="Wang N."/>
            <person name="Shu C."/>
            <person name="Wu Y."/>
            <person name="Wang C."/>
            <person name="Bushley K.E."/>
            <person name="Xiang M."/>
            <person name="Liu X."/>
        </authorList>
    </citation>
    <scope>NUCLEOTIDE SEQUENCE [LARGE SCALE GENOMIC DNA]</scope>
    <source>
        <strain evidence="3 4">3608</strain>
    </source>
</reference>
<dbReference type="EMBL" id="KQ030534">
    <property type="protein sequence ID" value="KJZ73563.1"/>
    <property type="molecule type" value="Genomic_DNA"/>
</dbReference>
<protein>
    <submittedName>
        <fullName evidence="3">Uncharacterized protein</fullName>
    </submittedName>
</protein>
<gene>
    <name evidence="3" type="ORF">HIM_07119</name>
</gene>
<keyword evidence="2" id="KW-0472">Membrane</keyword>
<feature type="transmembrane region" description="Helical" evidence="2">
    <location>
        <begin position="284"/>
        <end position="306"/>
    </location>
</feature>
<feature type="transmembrane region" description="Helical" evidence="2">
    <location>
        <begin position="318"/>
        <end position="338"/>
    </location>
</feature>
<evidence type="ECO:0000313" key="3">
    <source>
        <dbReference type="EMBL" id="KJZ73563.1"/>
    </source>
</evidence>
<dbReference type="OrthoDB" id="5360701at2759"/>
<proteinExistence type="predicted"/>
<organism evidence="3 4">
    <name type="scientific">Hirsutella minnesotensis 3608</name>
    <dbReference type="NCBI Taxonomy" id="1043627"/>
    <lineage>
        <taxon>Eukaryota</taxon>
        <taxon>Fungi</taxon>
        <taxon>Dikarya</taxon>
        <taxon>Ascomycota</taxon>
        <taxon>Pezizomycotina</taxon>
        <taxon>Sordariomycetes</taxon>
        <taxon>Hypocreomycetidae</taxon>
        <taxon>Hypocreales</taxon>
        <taxon>Ophiocordycipitaceae</taxon>
        <taxon>Hirsutella</taxon>
    </lineage>
</organism>